<dbReference type="NCBIfam" id="TIGR01764">
    <property type="entry name" value="excise"/>
    <property type="match status" value="1"/>
</dbReference>
<evidence type="ECO:0000256" key="1">
    <source>
        <dbReference type="SAM" id="MobiDB-lite"/>
    </source>
</evidence>
<reference evidence="3" key="1">
    <citation type="journal article" date="2021" name="Microb. Physiol.">
        <title>Proteogenomic Insights into the Physiology of Marine, Sulfate-Reducing, Filamentous Desulfonema limicola and Desulfonema magnum.</title>
        <authorList>
            <person name="Schnaars V."/>
            <person name="Wohlbrand L."/>
            <person name="Scheve S."/>
            <person name="Hinrichs C."/>
            <person name="Reinhardt R."/>
            <person name="Rabus R."/>
        </authorList>
    </citation>
    <scope>NUCLEOTIDE SEQUENCE</scope>
    <source>
        <strain evidence="3">5ac10</strain>
    </source>
</reference>
<organism evidence="3 4">
    <name type="scientific">Desulfonema limicola</name>
    <dbReference type="NCBI Taxonomy" id="45656"/>
    <lineage>
        <taxon>Bacteria</taxon>
        <taxon>Pseudomonadati</taxon>
        <taxon>Thermodesulfobacteriota</taxon>
        <taxon>Desulfobacteria</taxon>
        <taxon>Desulfobacterales</taxon>
        <taxon>Desulfococcaceae</taxon>
        <taxon>Desulfonema</taxon>
    </lineage>
</organism>
<feature type="compositionally biased region" description="Polar residues" evidence="1">
    <location>
        <begin position="189"/>
        <end position="206"/>
    </location>
</feature>
<dbReference type="KEGG" id="dli:dnl_50850"/>
<feature type="compositionally biased region" description="Acidic residues" evidence="1">
    <location>
        <begin position="176"/>
        <end position="188"/>
    </location>
</feature>
<feature type="domain" description="Helix-turn-helix" evidence="2">
    <location>
        <begin position="7"/>
        <end position="54"/>
    </location>
</feature>
<sequence length="206" mass="23819">MPETKKFYTSEEADNYYNVKRGFVPRMARKGLIEFSRMGRAYRFTQEALDEFRKKYGKMLQGKSLIKRSGEDREKKQEVEDKIRERKEISERINQIGDQIKIIQQGIDSSNDEYEKASLIDDLRLAIKTMKDEDNKLGEITKELDDLTTKNFSESLEMAKRSSEDIYKSLMGENSGPDESEDKDDENIPDTSEGNNKTVSFANPGI</sequence>
<evidence type="ECO:0000259" key="2">
    <source>
        <dbReference type="Pfam" id="PF12728"/>
    </source>
</evidence>
<dbReference type="GO" id="GO:0003677">
    <property type="term" value="F:DNA binding"/>
    <property type="evidence" value="ECO:0007669"/>
    <property type="project" value="UniProtKB-KW"/>
</dbReference>
<protein>
    <submittedName>
        <fullName evidence="3">DNA-binding domain-containing protein, SinI-like</fullName>
    </submittedName>
</protein>
<dbReference type="Proteomes" id="UP000663720">
    <property type="component" value="Chromosome"/>
</dbReference>
<keyword evidence="3" id="KW-0238">DNA-binding</keyword>
<proteinExistence type="predicted"/>
<gene>
    <name evidence="3" type="ORF">dnl_50850</name>
</gene>
<evidence type="ECO:0000313" key="3">
    <source>
        <dbReference type="EMBL" id="QTA82703.1"/>
    </source>
</evidence>
<accession>A0A975BC89</accession>
<dbReference type="InterPro" id="IPR041657">
    <property type="entry name" value="HTH_17"/>
</dbReference>
<dbReference type="InterPro" id="IPR010093">
    <property type="entry name" value="SinI_DNA-bd"/>
</dbReference>
<dbReference type="EMBL" id="CP061799">
    <property type="protein sequence ID" value="QTA82703.1"/>
    <property type="molecule type" value="Genomic_DNA"/>
</dbReference>
<feature type="compositionally biased region" description="Basic and acidic residues" evidence="1">
    <location>
        <begin position="157"/>
        <end position="167"/>
    </location>
</feature>
<dbReference type="RefSeq" id="WP_207688596.1">
    <property type="nucleotide sequence ID" value="NZ_CP061799.1"/>
</dbReference>
<name>A0A975BC89_9BACT</name>
<dbReference type="AlphaFoldDB" id="A0A975BC89"/>
<dbReference type="Pfam" id="PF12728">
    <property type="entry name" value="HTH_17"/>
    <property type="match status" value="1"/>
</dbReference>
<keyword evidence="4" id="KW-1185">Reference proteome</keyword>
<feature type="region of interest" description="Disordered" evidence="1">
    <location>
        <begin position="157"/>
        <end position="206"/>
    </location>
</feature>
<evidence type="ECO:0000313" key="4">
    <source>
        <dbReference type="Proteomes" id="UP000663720"/>
    </source>
</evidence>